<comment type="caution">
    <text evidence="10">The sequence shown here is derived from an EMBL/GenBank/DDBJ whole genome shotgun (WGS) entry which is preliminary data.</text>
</comment>
<dbReference type="Proteomes" id="UP000004318">
    <property type="component" value="Unassembled WGS sequence"/>
</dbReference>
<feature type="repeat" description="TPR" evidence="8">
    <location>
        <begin position="142"/>
        <end position="175"/>
    </location>
</feature>
<dbReference type="SUPFAM" id="SSF53756">
    <property type="entry name" value="UDP-Glycosyltransferase/glycogen phosphorylase"/>
    <property type="match status" value="1"/>
</dbReference>
<dbReference type="Pfam" id="PF13424">
    <property type="entry name" value="TPR_12"/>
    <property type="match status" value="1"/>
</dbReference>
<dbReference type="GO" id="GO:0097363">
    <property type="term" value="F:protein O-acetylglucosaminyltransferase activity"/>
    <property type="evidence" value="ECO:0007669"/>
    <property type="project" value="UniProtKB-EC"/>
</dbReference>
<sequence length="630" mass="68604">MSAAPSPQTLERLLALCRRGRFAEAAREAEALVAEFPGSLALWNLLGGACTESGDLDRAEAAFRQAASVDPAHAGAQYNLGLVLQRAGRLGEARTAYARALRRDPAHVKAQNNIGNVLAGLGRFDQAEAAHRKTLALRPGDADSWSNLGHALREQGRHDEALAAWRHALGHAPGHAAAASQMLRLQWDHCDFNAFATFAPRAAQLGTEGQPVPPLPFLSAEDHPARQRQRSEGWARGIVTRPPPVWQPAAVRPARLRIGYFSGSMHDHPTLRLLSGLLRAHDRSRFEVFVYSHGRHRTGDLRAGASRTVDGFHDVEQLSPGGIAHLARHHGLDIAIDLDGHTRDARPAIFACRPAPVTAAFLGYPGTTGAEFIDYLVADPVVVPDAERAHYSESVIFLPDTYQPNDSARPEPRITGTRADHGLPEEGPVLCCFNAGRKIGPQEFDLWMRLLRAVPASVLWLLRSNPRMVGNLRGEAARRGVDPDRLVFADPCPHESHIARYVHADIVLDTFRYNGHTTTSDALWAGVPVVTMAGRQFAARVAASLLSASGLPDLVTETVQEYEALSLALATDRARLAELGERVRTARRTGALFDAPRFARAFEAGLDAAHALYRKGQPPEDIRLPQCSPR</sequence>
<dbReference type="eggNOG" id="COG3914">
    <property type="taxonomic scope" value="Bacteria"/>
</dbReference>
<evidence type="ECO:0000256" key="8">
    <source>
        <dbReference type="PROSITE-ProRule" id="PRU00339"/>
    </source>
</evidence>
<dbReference type="STRING" id="252305.OB2597_14139"/>
<comment type="similarity">
    <text evidence="2">Belongs to the glycosyltransferase 41 family. O-GlcNAc transferase subfamily.</text>
</comment>
<organism evidence="10 11">
    <name type="scientific">Pseudooceanicola batsensis (strain ATCC BAA-863 / DSM 15984 / KCTC 12145 / HTCC2597)</name>
    <name type="common">Oceanicola batsensis</name>
    <dbReference type="NCBI Taxonomy" id="252305"/>
    <lineage>
        <taxon>Bacteria</taxon>
        <taxon>Pseudomonadati</taxon>
        <taxon>Pseudomonadota</taxon>
        <taxon>Alphaproteobacteria</taxon>
        <taxon>Rhodobacterales</taxon>
        <taxon>Paracoccaceae</taxon>
        <taxon>Pseudooceanicola</taxon>
    </lineage>
</organism>
<evidence type="ECO:0000313" key="11">
    <source>
        <dbReference type="Proteomes" id="UP000004318"/>
    </source>
</evidence>
<dbReference type="AlphaFoldDB" id="A3U3W8"/>
<keyword evidence="4" id="KW-0328">Glycosyltransferase</keyword>
<dbReference type="Gene3D" id="3.40.50.2000">
    <property type="entry name" value="Glycogen Phosphorylase B"/>
    <property type="match status" value="1"/>
</dbReference>
<accession>A3U3W8</accession>
<keyword evidence="7 8" id="KW-0802">TPR repeat</keyword>
<dbReference type="InterPro" id="IPR019734">
    <property type="entry name" value="TPR_rpt"/>
</dbReference>
<dbReference type="RefSeq" id="WP_009807040.1">
    <property type="nucleotide sequence ID" value="NZ_CH724131.1"/>
</dbReference>
<protein>
    <recommendedName>
        <fullName evidence="3">protein O-GlcNAc transferase</fullName>
        <ecNumber evidence="3">2.4.1.255</ecNumber>
    </recommendedName>
</protein>
<dbReference type="Pfam" id="PF13432">
    <property type="entry name" value="TPR_16"/>
    <property type="match status" value="1"/>
</dbReference>
<evidence type="ECO:0000256" key="1">
    <source>
        <dbReference type="ARBA" id="ARBA00004922"/>
    </source>
</evidence>
<evidence type="ECO:0000256" key="5">
    <source>
        <dbReference type="ARBA" id="ARBA00022679"/>
    </source>
</evidence>
<proteinExistence type="inferred from homology"/>
<dbReference type="SMART" id="SM00028">
    <property type="entry name" value="TPR"/>
    <property type="match status" value="4"/>
</dbReference>
<dbReference type="InterPro" id="IPR011990">
    <property type="entry name" value="TPR-like_helical_dom_sf"/>
</dbReference>
<dbReference type="HOGENOM" id="CLU_001721_5_2_5"/>
<feature type="domain" description="O-GlcNAc transferase C-terminal" evidence="9">
    <location>
        <begin position="411"/>
        <end position="599"/>
    </location>
</feature>
<evidence type="ECO:0000256" key="7">
    <source>
        <dbReference type="ARBA" id="ARBA00022803"/>
    </source>
</evidence>
<dbReference type="EMBL" id="AAMO01000018">
    <property type="protein sequence ID" value="EAQ01104.1"/>
    <property type="molecule type" value="Genomic_DNA"/>
</dbReference>
<dbReference type="PANTHER" id="PTHR44998:SF1">
    <property type="entry name" value="UDP-N-ACETYLGLUCOSAMINE--PEPTIDE N-ACETYLGLUCOSAMINYLTRANSFERASE 110 KDA SUBUNIT"/>
    <property type="match status" value="1"/>
</dbReference>
<evidence type="ECO:0000313" key="10">
    <source>
        <dbReference type="EMBL" id="EAQ01104.1"/>
    </source>
</evidence>
<name>A3U3W8_PSEBH</name>
<feature type="domain" description="O-GlcNAc transferase C-terminal" evidence="9">
    <location>
        <begin position="252"/>
        <end position="403"/>
    </location>
</feature>
<reference evidence="10 11" key="1">
    <citation type="journal article" date="2010" name="J. Bacteriol.">
        <title>Genome sequences of Oceanicola granulosus HTCC2516(T) and Oceanicola batsensis HTCC2597(TDelta).</title>
        <authorList>
            <person name="Thrash J.C."/>
            <person name="Cho J.C."/>
            <person name="Vergin K.L."/>
            <person name="Giovannoni S.J."/>
        </authorList>
    </citation>
    <scope>NUCLEOTIDE SEQUENCE [LARGE SCALE GENOMIC DNA]</scope>
    <source>
        <strain evidence="11">ATCC BAA-863 / DSM 15984 / KCTC 12145 / HTCC2597</strain>
    </source>
</reference>
<evidence type="ECO:0000256" key="4">
    <source>
        <dbReference type="ARBA" id="ARBA00022676"/>
    </source>
</evidence>
<keyword evidence="6" id="KW-0677">Repeat</keyword>
<gene>
    <name evidence="10" type="ORF">OB2597_14139</name>
</gene>
<dbReference type="eggNOG" id="COG0457">
    <property type="taxonomic scope" value="Bacteria"/>
</dbReference>
<dbReference type="EC" id="2.4.1.255" evidence="3"/>
<dbReference type="Gene3D" id="1.25.40.10">
    <property type="entry name" value="Tetratricopeptide repeat domain"/>
    <property type="match status" value="3"/>
</dbReference>
<evidence type="ECO:0000256" key="3">
    <source>
        <dbReference type="ARBA" id="ARBA00011970"/>
    </source>
</evidence>
<dbReference type="SUPFAM" id="SSF48452">
    <property type="entry name" value="TPR-like"/>
    <property type="match status" value="1"/>
</dbReference>
<comment type="pathway">
    <text evidence="1">Protein modification; protein glycosylation.</text>
</comment>
<dbReference type="PROSITE" id="PS50005">
    <property type="entry name" value="TPR"/>
    <property type="match status" value="4"/>
</dbReference>
<keyword evidence="11" id="KW-1185">Reference proteome</keyword>
<dbReference type="Gene3D" id="3.40.50.11380">
    <property type="match status" value="1"/>
</dbReference>
<feature type="repeat" description="TPR" evidence="8">
    <location>
        <begin position="74"/>
        <end position="107"/>
    </location>
</feature>
<feature type="repeat" description="TPR" evidence="8">
    <location>
        <begin position="40"/>
        <end position="73"/>
    </location>
</feature>
<dbReference type="InterPro" id="IPR029489">
    <property type="entry name" value="OGT/SEC/SPY_C"/>
</dbReference>
<dbReference type="PANTHER" id="PTHR44998">
    <property type="match status" value="1"/>
</dbReference>
<evidence type="ECO:0000256" key="6">
    <source>
        <dbReference type="ARBA" id="ARBA00022737"/>
    </source>
</evidence>
<dbReference type="OrthoDB" id="146908at2"/>
<dbReference type="Pfam" id="PF13844">
    <property type="entry name" value="Glyco_transf_41"/>
    <property type="match status" value="2"/>
</dbReference>
<feature type="repeat" description="TPR" evidence="8">
    <location>
        <begin position="108"/>
        <end position="141"/>
    </location>
</feature>
<evidence type="ECO:0000256" key="2">
    <source>
        <dbReference type="ARBA" id="ARBA00005386"/>
    </source>
</evidence>
<keyword evidence="5" id="KW-0808">Transferase</keyword>
<evidence type="ECO:0000259" key="9">
    <source>
        <dbReference type="Pfam" id="PF13844"/>
    </source>
</evidence>